<protein>
    <recommendedName>
        <fullName evidence="3">HNH nuclease domain-containing protein</fullName>
    </recommendedName>
</protein>
<dbReference type="RefSeq" id="WP_329401755.1">
    <property type="nucleotide sequence ID" value="NZ_CP109019.1"/>
</dbReference>
<proteinExistence type="predicted"/>
<evidence type="ECO:0000313" key="1">
    <source>
        <dbReference type="EMBL" id="WUT85365.1"/>
    </source>
</evidence>
<dbReference type="Proteomes" id="UP001432060">
    <property type="component" value="Chromosome"/>
</dbReference>
<evidence type="ECO:0000313" key="2">
    <source>
        <dbReference type="Proteomes" id="UP001432060"/>
    </source>
</evidence>
<reference evidence="1" key="1">
    <citation type="submission" date="2022-10" db="EMBL/GenBank/DDBJ databases">
        <title>The complete genomes of actinobacterial strains from the NBC collection.</title>
        <authorList>
            <person name="Joergensen T.S."/>
            <person name="Alvarez Arevalo M."/>
            <person name="Sterndorff E.B."/>
            <person name="Faurdal D."/>
            <person name="Vuksanovic O."/>
            <person name="Mourched A.-S."/>
            <person name="Charusanti P."/>
            <person name="Shaw S."/>
            <person name="Blin K."/>
            <person name="Weber T."/>
        </authorList>
    </citation>
    <scope>NUCLEOTIDE SEQUENCE</scope>
    <source>
        <strain evidence="1">NBC_00668</strain>
    </source>
</reference>
<evidence type="ECO:0008006" key="3">
    <source>
        <dbReference type="Google" id="ProtNLM"/>
    </source>
</evidence>
<accession>A0ABZ1XPA5</accession>
<keyword evidence="2" id="KW-1185">Reference proteome</keyword>
<dbReference type="EMBL" id="CP109019">
    <property type="protein sequence ID" value="WUT85365.1"/>
    <property type="molecule type" value="Genomic_DNA"/>
</dbReference>
<dbReference type="InterPro" id="IPR003615">
    <property type="entry name" value="HNH_nuc"/>
</dbReference>
<organism evidence="1 2">
    <name type="scientific">Streptomyces melanogenes</name>
    <dbReference type="NCBI Taxonomy" id="67326"/>
    <lineage>
        <taxon>Bacteria</taxon>
        <taxon>Bacillati</taxon>
        <taxon>Actinomycetota</taxon>
        <taxon>Actinomycetes</taxon>
        <taxon>Kitasatosporales</taxon>
        <taxon>Streptomycetaceae</taxon>
        <taxon>Streptomyces</taxon>
    </lineage>
</organism>
<dbReference type="CDD" id="cd00085">
    <property type="entry name" value="HNHc"/>
    <property type="match status" value="1"/>
</dbReference>
<name>A0ABZ1XPA5_9ACTN</name>
<sequence length="330" mass="38065">MAKKKRRQQTRKKKQRKGVAIYHDMKVYENFERCAIRIFECIKKAEKVSPGSPRFLYIDIQGHRNEAGGFDHDAYELIKDFALGFLGDYLTEIHTPLYHVRNPGKQRNDIPDVLRIGHPDDDSKYGYDTGSLGIQPREERPVDRKTAPTVRAIANYLGLEEAACLVCWRKPVERAHVVPSALGGSMDVRNFALLCAEHHAEAPDVADAESFWAWVDYAELRNSPDKWVNAPDEVKDFLRKHDVRVGREPRESLPFFSVVKEELKSLYGWTHNDLRTVDWLELMDEFHRVLDAATGRHFSIDKKASTYSWAYDIALRRVRGDRGPVIRDST</sequence>
<gene>
    <name evidence="1" type="ORF">OG515_25810</name>
</gene>